<evidence type="ECO:0000313" key="2">
    <source>
        <dbReference type="Proteomes" id="UP000235925"/>
    </source>
</evidence>
<proteinExistence type="predicted"/>
<accession>A0A2N8S2A0</accession>
<evidence type="ECO:0000313" key="1">
    <source>
        <dbReference type="EMBL" id="PNF80750.1"/>
    </source>
</evidence>
<evidence type="ECO:0008006" key="3">
    <source>
        <dbReference type="Google" id="ProtNLM"/>
    </source>
</evidence>
<dbReference type="InterPro" id="IPR035229">
    <property type="entry name" value="PflM"/>
</dbReference>
<name>A0A2N8S2A0_STUST</name>
<organism evidence="1 2">
    <name type="scientific">Stutzerimonas stutzeri</name>
    <name type="common">Pseudomonas stutzeri</name>
    <dbReference type="NCBI Taxonomy" id="316"/>
    <lineage>
        <taxon>Bacteria</taxon>
        <taxon>Pseudomonadati</taxon>
        <taxon>Pseudomonadota</taxon>
        <taxon>Gammaproteobacteria</taxon>
        <taxon>Pseudomonadales</taxon>
        <taxon>Pseudomonadaceae</taxon>
        <taxon>Stutzerimonas</taxon>
    </lineage>
</organism>
<gene>
    <name evidence="1" type="ORF">CXK92_11080</name>
</gene>
<protein>
    <recommendedName>
        <fullName evidence="3">DUF5447 family protein</fullName>
    </recommendedName>
</protein>
<comment type="caution">
    <text evidence="1">The sequence shown here is derived from an EMBL/GenBank/DDBJ whole genome shotgun (WGS) entry which is preliminary data.</text>
</comment>
<reference evidence="1 2" key="1">
    <citation type="submission" date="2018-01" db="EMBL/GenBank/DDBJ databases">
        <title>Denitrification phenotypes of diverse strains of Pseudomonas stutzeri.</title>
        <authorList>
            <person name="Milligan D.A."/>
            <person name="Bergaust L."/>
            <person name="Bakken L.R."/>
            <person name="Frostegard A."/>
        </authorList>
    </citation>
    <scope>NUCLEOTIDE SEQUENCE [LARGE SCALE GENOMIC DNA]</scope>
    <source>
        <strain evidence="1 2">KC</strain>
    </source>
</reference>
<dbReference type="EMBL" id="POUN01000003">
    <property type="protein sequence ID" value="PNF80750.1"/>
    <property type="molecule type" value="Genomic_DNA"/>
</dbReference>
<dbReference type="Proteomes" id="UP000235925">
    <property type="component" value="Unassembled WGS sequence"/>
</dbReference>
<dbReference type="Pfam" id="PF17525">
    <property type="entry name" value="DUF5447"/>
    <property type="match status" value="1"/>
</dbReference>
<dbReference type="AlphaFoldDB" id="A0A2N8S2A0"/>
<sequence length="112" mass="12663">MQKPASYQRLPHAQDCDCSVCWSRREMVKPDLSRSTPCALCRPASARPIRTLQMGCVGGIWKPLRSEWTVEPAFICEKHTPPARPAKWWSVIYDSGKPTPYVPIHAPFELVG</sequence>
<dbReference type="RefSeq" id="WP_102825082.1">
    <property type="nucleotide sequence ID" value="NZ_CP139348.1"/>
</dbReference>
<dbReference type="OrthoDB" id="6882688at2"/>